<proteinExistence type="predicted"/>
<dbReference type="AlphaFoldDB" id="A0A1J0RAK0"/>
<dbReference type="VEuPathDB" id="TriTrypDB:Tb427_000508300"/>
<organism evidence="3">
    <name type="scientific">Trypanosoma brucei</name>
    <dbReference type="NCBI Taxonomy" id="5691"/>
    <lineage>
        <taxon>Eukaryota</taxon>
        <taxon>Discoba</taxon>
        <taxon>Euglenozoa</taxon>
        <taxon>Kinetoplastea</taxon>
        <taxon>Metakinetoplastina</taxon>
        <taxon>Trypanosomatida</taxon>
        <taxon>Trypanosomatidae</taxon>
        <taxon>Trypanosoma</taxon>
    </lineage>
</organism>
<feature type="signal peptide" evidence="2">
    <location>
        <begin position="1"/>
        <end position="35"/>
    </location>
</feature>
<accession>A0A1J0RAK0</accession>
<evidence type="ECO:0000313" key="3">
    <source>
        <dbReference type="EMBL" id="APD74746.1"/>
    </source>
</evidence>
<sequence>MPRRQQKGTLGKGRTPNKLCLLAATLISFTATTTADQVVTTAHTAITSFCTENHYYDTLIAGLKNKVDPAKQQAEKQMKEVKVLTLATARYGTTSLGPIYACLLGEATARAAALATTINSNEPTVTAALATLTAKQAELRTHRALTASKSAATGRHAPPSDGTSTLTHSSARSCQAEAQPEAKLDEDCSSSSDTDHKIQALQTKIAELTQLKVTKQTAIQPAKITATADATNPSGETLKASTTNKFCIDNSASGTDTAATSTKSIAIRPLALTTTSSSTEINVETASTANEAAEPKAWHVRLLTTDKALAKAFKAAQKADAAFTKLISEETSGTLSNTAGCQVAAAAALEGKLLDSKTKTEINKLALKHLGEEGKNIGEQFFTKLKNDKITIPTTADPITGTTEELAHSGHFQKVLAFFNAKNKMDQGGKPQSLHQKAVKNLRNRSKKKTKMGIIKQPQPNAKPLKRKIVTKQNAIGTQTKNSAKLKRERLLFQL</sequence>
<evidence type="ECO:0000256" key="2">
    <source>
        <dbReference type="SAM" id="SignalP"/>
    </source>
</evidence>
<reference evidence="3" key="1">
    <citation type="submission" date="2016-08" db="EMBL/GenBank/DDBJ databases">
        <title>VSG repertoire of Trypanosoma brucei EATRO 1125.</title>
        <authorList>
            <person name="Cross G.A."/>
        </authorList>
    </citation>
    <scope>NUCLEOTIDE SEQUENCE</scope>
    <source>
        <strain evidence="3">EATRO 1125</strain>
    </source>
</reference>
<feature type="chain" id="PRO_5012362477" evidence="2">
    <location>
        <begin position="36"/>
        <end position="495"/>
    </location>
</feature>
<evidence type="ECO:0000256" key="1">
    <source>
        <dbReference type="SAM" id="MobiDB-lite"/>
    </source>
</evidence>
<protein>
    <submittedName>
        <fullName evidence="3">Variant surface glycoprotein 1125.4219</fullName>
    </submittedName>
</protein>
<keyword evidence="2" id="KW-0732">Signal</keyword>
<name>A0A1J0RAK0_9TRYP</name>
<feature type="compositionally biased region" description="Polar residues" evidence="1">
    <location>
        <begin position="161"/>
        <end position="173"/>
    </location>
</feature>
<dbReference type="EMBL" id="KX700790">
    <property type="protein sequence ID" value="APD74746.1"/>
    <property type="molecule type" value="Genomic_DNA"/>
</dbReference>
<feature type="region of interest" description="Disordered" evidence="1">
    <location>
        <begin position="145"/>
        <end position="195"/>
    </location>
</feature>